<evidence type="ECO:0000256" key="1">
    <source>
        <dbReference type="PROSITE-ProRule" id="PRU00047"/>
    </source>
</evidence>
<feature type="region of interest" description="Disordered" evidence="2">
    <location>
        <begin position="30"/>
        <end position="94"/>
    </location>
</feature>
<reference evidence="4" key="2">
    <citation type="submission" date="2021-09" db="EMBL/GenBank/DDBJ databases">
        <authorList>
            <person name="Jia N."/>
            <person name="Wang J."/>
            <person name="Shi W."/>
            <person name="Du L."/>
            <person name="Sun Y."/>
            <person name="Zhan W."/>
            <person name="Jiang J."/>
            <person name="Wang Q."/>
            <person name="Zhang B."/>
            <person name="Ji P."/>
            <person name="Sakyi L.B."/>
            <person name="Cui X."/>
            <person name="Yuan T."/>
            <person name="Jiang B."/>
            <person name="Yang W."/>
            <person name="Lam T.T.-Y."/>
            <person name="Chang Q."/>
            <person name="Ding S."/>
            <person name="Wang X."/>
            <person name="Zhu J."/>
            <person name="Ruan X."/>
            <person name="Zhao L."/>
            <person name="Wei J."/>
            <person name="Que T."/>
            <person name="Du C."/>
            <person name="Cheng J."/>
            <person name="Dai P."/>
            <person name="Han X."/>
            <person name="Huang E."/>
            <person name="Gao Y."/>
            <person name="Liu J."/>
            <person name="Shao H."/>
            <person name="Ye R."/>
            <person name="Li L."/>
            <person name="Wei W."/>
            <person name="Wang X."/>
            <person name="Wang C."/>
            <person name="Huo Q."/>
            <person name="Li W."/>
            <person name="Guo W."/>
            <person name="Chen H."/>
            <person name="Chen S."/>
            <person name="Zhou L."/>
            <person name="Zhou L."/>
            <person name="Ni X."/>
            <person name="Tian J."/>
            <person name="Zhou Y."/>
            <person name="Sheng Y."/>
            <person name="Liu T."/>
            <person name="Pan Y."/>
            <person name="Xia L."/>
            <person name="Li J."/>
            <person name="Zhao F."/>
            <person name="Cao W."/>
        </authorList>
    </citation>
    <scope>NUCLEOTIDE SEQUENCE</scope>
    <source>
        <strain evidence="4">Rsan-2018</strain>
        <tissue evidence="4">Larvae</tissue>
    </source>
</reference>
<dbReference type="Proteomes" id="UP000821837">
    <property type="component" value="Chromosome 1"/>
</dbReference>
<feature type="region of interest" description="Disordered" evidence="2">
    <location>
        <begin position="308"/>
        <end position="381"/>
    </location>
</feature>
<keyword evidence="1" id="KW-0863">Zinc-finger</keyword>
<proteinExistence type="predicted"/>
<protein>
    <recommendedName>
        <fullName evidence="3">CCHC-type domain-containing protein</fullName>
    </recommendedName>
</protein>
<keyword evidence="1" id="KW-0862">Zinc</keyword>
<feature type="domain" description="CCHC-type" evidence="3">
    <location>
        <begin position="256"/>
        <end position="270"/>
    </location>
</feature>
<name>A0A9D4TA25_RHISA</name>
<dbReference type="VEuPathDB" id="VectorBase:RSAN_036992"/>
<reference evidence="4" key="1">
    <citation type="journal article" date="2020" name="Cell">
        <title>Large-Scale Comparative Analyses of Tick Genomes Elucidate Their Genetic Diversity and Vector Capacities.</title>
        <authorList>
            <consortium name="Tick Genome and Microbiome Consortium (TIGMIC)"/>
            <person name="Jia N."/>
            <person name="Wang J."/>
            <person name="Shi W."/>
            <person name="Du L."/>
            <person name="Sun Y."/>
            <person name="Zhan W."/>
            <person name="Jiang J.F."/>
            <person name="Wang Q."/>
            <person name="Zhang B."/>
            <person name="Ji P."/>
            <person name="Bell-Sakyi L."/>
            <person name="Cui X.M."/>
            <person name="Yuan T.T."/>
            <person name="Jiang B.G."/>
            <person name="Yang W.F."/>
            <person name="Lam T.T."/>
            <person name="Chang Q.C."/>
            <person name="Ding S.J."/>
            <person name="Wang X.J."/>
            <person name="Zhu J.G."/>
            <person name="Ruan X.D."/>
            <person name="Zhao L."/>
            <person name="Wei J.T."/>
            <person name="Ye R.Z."/>
            <person name="Que T.C."/>
            <person name="Du C.H."/>
            <person name="Zhou Y.H."/>
            <person name="Cheng J.X."/>
            <person name="Dai P.F."/>
            <person name="Guo W.B."/>
            <person name="Han X.H."/>
            <person name="Huang E.J."/>
            <person name="Li L.F."/>
            <person name="Wei W."/>
            <person name="Gao Y.C."/>
            <person name="Liu J.Z."/>
            <person name="Shao H.Z."/>
            <person name="Wang X."/>
            <person name="Wang C.C."/>
            <person name="Yang T.C."/>
            <person name="Huo Q.B."/>
            <person name="Li W."/>
            <person name="Chen H.Y."/>
            <person name="Chen S.E."/>
            <person name="Zhou L.G."/>
            <person name="Ni X.B."/>
            <person name="Tian J.H."/>
            <person name="Sheng Y."/>
            <person name="Liu T."/>
            <person name="Pan Y.S."/>
            <person name="Xia L.Y."/>
            <person name="Li J."/>
            <person name="Zhao F."/>
            <person name="Cao W.C."/>
        </authorList>
    </citation>
    <scope>NUCLEOTIDE SEQUENCE</scope>
    <source>
        <strain evidence="4">Rsan-2018</strain>
    </source>
</reference>
<evidence type="ECO:0000259" key="3">
    <source>
        <dbReference type="PROSITE" id="PS50158"/>
    </source>
</evidence>
<gene>
    <name evidence="4" type="ORF">HPB52_012659</name>
</gene>
<dbReference type="PROSITE" id="PS50158">
    <property type="entry name" value="ZF_CCHC"/>
    <property type="match status" value="1"/>
</dbReference>
<accession>A0A9D4TA25</accession>
<keyword evidence="5" id="KW-1185">Reference proteome</keyword>
<dbReference type="AlphaFoldDB" id="A0A9D4TA25"/>
<keyword evidence="1" id="KW-0479">Metal-binding</keyword>
<evidence type="ECO:0000256" key="2">
    <source>
        <dbReference type="SAM" id="MobiDB-lite"/>
    </source>
</evidence>
<feature type="compositionally biased region" description="Polar residues" evidence="2">
    <location>
        <begin position="320"/>
        <end position="329"/>
    </location>
</feature>
<dbReference type="InterPro" id="IPR036875">
    <property type="entry name" value="Znf_CCHC_sf"/>
</dbReference>
<organism evidence="4 5">
    <name type="scientific">Rhipicephalus sanguineus</name>
    <name type="common">Brown dog tick</name>
    <name type="synonym">Ixodes sanguineus</name>
    <dbReference type="NCBI Taxonomy" id="34632"/>
    <lineage>
        <taxon>Eukaryota</taxon>
        <taxon>Metazoa</taxon>
        <taxon>Ecdysozoa</taxon>
        <taxon>Arthropoda</taxon>
        <taxon>Chelicerata</taxon>
        <taxon>Arachnida</taxon>
        <taxon>Acari</taxon>
        <taxon>Parasitiformes</taxon>
        <taxon>Ixodida</taxon>
        <taxon>Ixodoidea</taxon>
        <taxon>Ixodidae</taxon>
        <taxon>Rhipicephalinae</taxon>
        <taxon>Rhipicephalus</taxon>
        <taxon>Rhipicephalus</taxon>
    </lineage>
</organism>
<dbReference type="InterPro" id="IPR001878">
    <property type="entry name" value="Znf_CCHC"/>
</dbReference>
<comment type="caution">
    <text evidence="4">The sequence shown here is derived from an EMBL/GenBank/DDBJ whole genome shotgun (WGS) entry which is preliminary data.</text>
</comment>
<dbReference type="EMBL" id="JABSTV010001245">
    <property type="protein sequence ID" value="KAH7983571.1"/>
    <property type="molecule type" value="Genomic_DNA"/>
</dbReference>
<dbReference type="Gene3D" id="4.10.60.10">
    <property type="entry name" value="Zinc finger, CCHC-type"/>
    <property type="match status" value="1"/>
</dbReference>
<dbReference type="GO" id="GO:0003676">
    <property type="term" value="F:nucleic acid binding"/>
    <property type="evidence" value="ECO:0007669"/>
    <property type="project" value="InterPro"/>
</dbReference>
<evidence type="ECO:0000313" key="5">
    <source>
        <dbReference type="Proteomes" id="UP000821837"/>
    </source>
</evidence>
<dbReference type="SUPFAM" id="SSF57756">
    <property type="entry name" value="Retrovirus zinc finger-like domains"/>
    <property type="match status" value="1"/>
</dbReference>
<feature type="compositionally biased region" description="Basic and acidic residues" evidence="2">
    <location>
        <begin position="346"/>
        <end position="365"/>
    </location>
</feature>
<dbReference type="GO" id="GO:0008270">
    <property type="term" value="F:zinc ion binding"/>
    <property type="evidence" value="ECO:0007669"/>
    <property type="project" value="UniProtKB-KW"/>
</dbReference>
<sequence length="434" mass="47564">MEYRVDGTDIDATELENGEWETILSLRNKHRPATADNSPQQSAGLIGQAECSGSDGRRTTEEAQDGMPTPSHSAPPPSPRHSRRAPLPQLPRGDFKVVVRPRGLDVTKQTPRTLLTAISSATEVSLQEALAQDQLRLHPINNTFTISTPVETRARAYAHLTSIPLGASRTDVTAYLAPPDDAVRCIIHMAYNDEPHKEILEGLVPYNPDLPIIDARPFGKNRSLIITLATGPLPKAIRFWAGIHTCFPHRPKVEACYNCRRVGHRQDVCPAPASGNCHNCGDQHAPTKPPTCSPKYIVCGGGHHTGNVECKDRYARRPRTTQLTTGHQPRSQEKEQPASRKPSRSASRDRSLKPKQDLTWADRARKPPPAPAQKTPNHNNDGELRALREEACRRTPQLADISRAPGASHGSLAFSAVLSPSAVPGRTRAVLCYE</sequence>
<evidence type="ECO:0000313" key="4">
    <source>
        <dbReference type="EMBL" id="KAH7983571.1"/>
    </source>
</evidence>